<sequence>MQEFISNLITNIRIKLASFAKVNRIPLPPNTLDEISMEEIVGRELVKMNADKIAGFVRGKVILVTGAGGSIGSELCRQIPGFYPQKLILLGHGENSIFNIEKELKINHPHTAIESVIADIQDKKRLEDVFAHFRPAIIFHAAAHKHVPLMELNPSEAIKNNVFGTRNVAECALDYKAERFVYISSDKAVNPSSIMGGTKRLAELMLQSMEGTSKDTILLTVRFGNVLGSRGSVLPLFTQQIEAGGPVTVTHPDMIRYFMTIPEAVHLIFQSCVMAKGGEIFILDMGRPVKILDMAYRVIRMSGLTPDEDIKVVYTGIRPGEKLVEELFTAEEKLKAVKHDSIYVCESLAFSEEHLHETLKKLEEMVAHDPTFDLSNEIRSVINRVIPGFSKGEIH</sequence>
<comment type="caution">
    <text evidence="3">The sequence shown here is derived from an EMBL/GenBank/DDBJ whole genome shotgun (WGS) entry which is preliminary data.</text>
</comment>
<dbReference type="SUPFAM" id="SSF51735">
    <property type="entry name" value="NAD(P)-binding Rossmann-fold domains"/>
    <property type="match status" value="1"/>
</dbReference>
<dbReference type="RefSeq" id="WP_312894932.1">
    <property type="nucleotide sequence ID" value="NZ_JAGGLB010000036.1"/>
</dbReference>
<proteinExistence type="inferred from homology"/>
<dbReference type="InterPro" id="IPR036291">
    <property type="entry name" value="NAD(P)-bd_dom_sf"/>
</dbReference>
<dbReference type="InterPro" id="IPR051203">
    <property type="entry name" value="Polysaccharide_Synthase-Rel"/>
</dbReference>
<dbReference type="Proteomes" id="UP001519287">
    <property type="component" value="Unassembled WGS sequence"/>
</dbReference>
<dbReference type="InterPro" id="IPR003869">
    <property type="entry name" value="Polysac_CapD-like"/>
</dbReference>
<dbReference type="PANTHER" id="PTHR43318:SF1">
    <property type="entry name" value="POLYSACCHARIDE BIOSYNTHESIS PROTEIN EPSC-RELATED"/>
    <property type="match status" value="1"/>
</dbReference>
<protein>
    <submittedName>
        <fullName evidence="3">FlaA1/EpsC-like NDP-sugar epimerase</fullName>
    </submittedName>
</protein>
<dbReference type="EMBL" id="JAGGLB010000036">
    <property type="protein sequence ID" value="MBP1995570.1"/>
    <property type="molecule type" value="Genomic_DNA"/>
</dbReference>
<reference evidence="3 4" key="1">
    <citation type="submission" date="2021-03" db="EMBL/GenBank/DDBJ databases">
        <title>Genomic Encyclopedia of Type Strains, Phase IV (KMG-IV): sequencing the most valuable type-strain genomes for metagenomic binning, comparative biology and taxonomic classification.</title>
        <authorList>
            <person name="Goeker M."/>
        </authorList>
    </citation>
    <scope>NUCLEOTIDE SEQUENCE [LARGE SCALE GENOMIC DNA]</scope>
    <source>
        <strain evidence="3 4">DSM 26048</strain>
    </source>
</reference>
<keyword evidence="4" id="KW-1185">Reference proteome</keyword>
<dbReference type="Pfam" id="PF02719">
    <property type="entry name" value="Polysacc_synt_2"/>
    <property type="match status" value="1"/>
</dbReference>
<comment type="similarity">
    <text evidence="1">Belongs to the polysaccharide synthase family.</text>
</comment>
<evidence type="ECO:0000256" key="1">
    <source>
        <dbReference type="ARBA" id="ARBA00007430"/>
    </source>
</evidence>
<evidence type="ECO:0000313" key="3">
    <source>
        <dbReference type="EMBL" id="MBP1995570.1"/>
    </source>
</evidence>
<feature type="domain" description="Polysaccharide biosynthesis protein CapD-like" evidence="2">
    <location>
        <begin position="62"/>
        <end position="345"/>
    </location>
</feature>
<dbReference type="Gene3D" id="3.40.50.720">
    <property type="entry name" value="NAD(P)-binding Rossmann-like Domain"/>
    <property type="match status" value="1"/>
</dbReference>
<organism evidence="3 4">
    <name type="scientific">Paenibacillus eucommiae</name>
    <dbReference type="NCBI Taxonomy" id="1355755"/>
    <lineage>
        <taxon>Bacteria</taxon>
        <taxon>Bacillati</taxon>
        <taxon>Bacillota</taxon>
        <taxon>Bacilli</taxon>
        <taxon>Bacillales</taxon>
        <taxon>Paenibacillaceae</taxon>
        <taxon>Paenibacillus</taxon>
    </lineage>
</organism>
<accession>A0ABS4J6V7</accession>
<evidence type="ECO:0000259" key="2">
    <source>
        <dbReference type="Pfam" id="PF02719"/>
    </source>
</evidence>
<dbReference type="CDD" id="cd05237">
    <property type="entry name" value="UDP_invert_4-6DH_SDR_e"/>
    <property type="match status" value="1"/>
</dbReference>
<gene>
    <name evidence="3" type="ORF">J2Z66_007212</name>
</gene>
<evidence type="ECO:0000313" key="4">
    <source>
        <dbReference type="Proteomes" id="UP001519287"/>
    </source>
</evidence>
<name>A0ABS4J6V7_9BACL</name>
<dbReference type="PANTHER" id="PTHR43318">
    <property type="entry name" value="UDP-N-ACETYLGLUCOSAMINE 4,6-DEHYDRATASE"/>
    <property type="match status" value="1"/>
</dbReference>